<dbReference type="InterPro" id="IPR017853">
    <property type="entry name" value="GH"/>
</dbReference>
<evidence type="ECO:0000313" key="2">
    <source>
        <dbReference type="EMBL" id="KAJ1179009.1"/>
    </source>
</evidence>
<evidence type="ECO:0000259" key="1">
    <source>
        <dbReference type="Pfam" id="PF21365"/>
    </source>
</evidence>
<name>A0AAV7TS39_PLEWA</name>
<dbReference type="Proteomes" id="UP001066276">
    <property type="component" value="Chromosome 3_2"/>
</dbReference>
<evidence type="ECO:0000313" key="3">
    <source>
        <dbReference type="Proteomes" id="UP001066276"/>
    </source>
</evidence>
<keyword evidence="3" id="KW-1185">Reference proteome</keyword>
<proteinExistence type="predicted"/>
<dbReference type="PANTHER" id="PTHR43053:SF6">
    <property type="entry name" value="SITS-BINDING PROTEIN"/>
    <property type="match status" value="1"/>
</dbReference>
<dbReference type="PANTHER" id="PTHR43053">
    <property type="entry name" value="GLYCOSIDASE FAMILY 31"/>
    <property type="match status" value="1"/>
</dbReference>
<dbReference type="SUPFAM" id="SSF51445">
    <property type="entry name" value="(Trans)glycosidases"/>
    <property type="match status" value="1"/>
</dbReference>
<sequence length="311" mass="35203">MVLAGSQAVVVFQGWLMKAPLLTKWKGQLSLRLNVTSDAAITWYLNTVSLLQQKLGAKYVTFEGGEGNTFTEQFIQSPAALGGDNYTEYFALLASKLGDSSVVTACTRWNYLPLFIQMTPLHSDWSYSGLKGVIPSVLHYSLQGYSFFIPDAVGGSLTNELITDEELFIRWLQIVTFLPVMAFQTPPWVCCDDWVLNLTRHYIEKHQHFVVPLIMKFAEEWLNSGNPVFRPLWWISPQDPATFTIDDEFLIGDEVLIAPVTEQGRVQRDIYLPGEDYTWMDSNTAQVFDGGTLLLNYSATLFEVPVFFRVP</sequence>
<dbReference type="InterPro" id="IPR050985">
    <property type="entry name" value="Alpha-glycosidase_related"/>
</dbReference>
<reference evidence="2" key="1">
    <citation type="journal article" date="2022" name="bioRxiv">
        <title>Sequencing and chromosome-scale assembly of the giantPleurodeles waltlgenome.</title>
        <authorList>
            <person name="Brown T."/>
            <person name="Elewa A."/>
            <person name="Iarovenko S."/>
            <person name="Subramanian E."/>
            <person name="Araus A.J."/>
            <person name="Petzold A."/>
            <person name="Susuki M."/>
            <person name="Suzuki K.-i.T."/>
            <person name="Hayashi T."/>
            <person name="Toyoda A."/>
            <person name="Oliveira C."/>
            <person name="Osipova E."/>
            <person name="Leigh N.D."/>
            <person name="Simon A."/>
            <person name="Yun M.H."/>
        </authorList>
    </citation>
    <scope>NUCLEOTIDE SEQUENCE</scope>
    <source>
        <strain evidence="2">20211129_DDA</strain>
        <tissue evidence="2">Liver</tissue>
    </source>
</reference>
<dbReference type="EMBL" id="JANPWB010000006">
    <property type="protein sequence ID" value="KAJ1179009.1"/>
    <property type="molecule type" value="Genomic_DNA"/>
</dbReference>
<dbReference type="InterPro" id="IPR013780">
    <property type="entry name" value="Glyco_hydro_b"/>
</dbReference>
<dbReference type="InterPro" id="IPR048395">
    <property type="entry name" value="Glyco_hydro_31_C"/>
</dbReference>
<dbReference type="Gene3D" id="3.20.20.80">
    <property type="entry name" value="Glycosidases"/>
    <property type="match status" value="1"/>
</dbReference>
<dbReference type="Gene3D" id="2.60.40.1180">
    <property type="entry name" value="Golgi alpha-mannosidase II"/>
    <property type="match status" value="1"/>
</dbReference>
<protein>
    <recommendedName>
        <fullName evidence="1">Glycosyl hydrolase family 31 C-terminal domain-containing protein</fullName>
    </recommendedName>
</protein>
<gene>
    <name evidence="2" type="ORF">NDU88_004248</name>
</gene>
<dbReference type="AlphaFoldDB" id="A0AAV7TS39"/>
<dbReference type="SUPFAM" id="SSF51011">
    <property type="entry name" value="Glycosyl hydrolase domain"/>
    <property type="match status" value="1"/>
</dbReference>
<organism evidence="2 3">
    <name type="scientific">Pleurodeles waltl</name>
    <name type="common">Iberian ribbed newt</name>
    <dbReference type="NCBI Taxonomy" id="8319"/>
    <lineage>
        <taxon>Eukaryota</taxon>
        <taxon>Metazoa</taxon>
        <taxon>Chordata</taxon>
        <taxon>Craniata</taxon>
        <taxon>Vertebrata</taxon>
        <taxon>Euteleostomi</taxon>
        <taxon>Amphibia</taxon>
        <taxon>Batrachia</taxon>
        <taxon>Caudata</taxon>
        <taxon>Salamandroidea</taxon>
        <taxon>Salamandridae</taxon>
        <taxon>Pleurodelinae</taxon>
        <taxon>Pleurodeles</taxon>
    </lineage>
</organism>
<accession>A0AAV7TS39</accession>
<dbReference type="Pfam" id="PF21365">
    <property type="entry name" value="Glyco_hydro_31_3rd"/>
    <property type="match status" value="1"/>
</dbReference>
<comment type="caution">
    <text evidence="2">The sequence shown here is derived from an EMBL/GenBank/DDBJ whole genome shotgun (WGS) entry which is preliminary data.</text>
</comment>
<feature type="domain" description="Glycosyl hydrolase family 31 C-terminal" evidence="1">
    <location>
        <begin position="225"/>
        <end position="309"/>
    </location>
</feature>